<dbReference type="OrthoDB" id="3176171at2759"/>
<dbReference type="GO" id="GO:0005871">
    <property type="term" value="C:kinesin complex"/>
    <property type="evidence" value="ECO:0007669"/>
    <property type="project" value="TreeGrafter"/>
</dbReference>
<evidence type="ECO:0000313" key="4">
    <source>
        <dbReference type="EMBL" id="CUG30409.1"/>
    </source>
</evidence>
<keyword evidence="2" id="KW-0175">Coiled coil</keyword>
<dbReference type="SMART" id="SM00129">
    <property type="entry name" value="KISc"/>
    <property type="match status" value="1"/>
</dbReference>
<dbReference type="GO" id="GO:0016887">
    <property type="term" value="F:ATP hydrolysis activity"/>
    <property type="evidence" value="ECO:0007669"/>
    <property type="project" value="TreeGrafter"/>
</dbReference>
<evidence type="ECO:0000313" key="5">
    <source>
        <dbReference type="Proteomes" id="UP000051952"/>
    </source>
</evidence>
<dbReference type="PANTHER" id="PTHR24115:SF975">
    <property type="entry name" value="PUTATIVE-RELATED"/>
    <property type="match status" value="1"/>
</dbReference>
<feature type="coiled-coil region" evidence="2">
    <location>
        <begin position="446"/>
        <end position="480"/>
    </location>
</feature>
<dbReference type="Proteomes" id="UP000051952">
    <property type="component" value="Unassembled WGS sequence"/>
</dbReference>
<dbReference type="InterPro" id="IPR036961">
    <property type="entry name" value="Kinesin_motor_dom_sf"/>
</dbReference>
<dbReference type="PROSITE" id="PS50067">
    <property type="entry name" value="KINESIN_MOTOR_2"/>
    <property type="match status" value="1"/>
</dbReference>
<proteinExistence type="inferred from homology"/>
<sequence length="607" mass="67403">MSGRGLKHERVKVFARIGGDDGCVSPTSNGCEVNIPGRGRFPFVLDGCFGGGRVGTQCSVYEAIGQPALAHALNGFNSSVLAYGATGSGKTFSVFGNDNEPGIVPRLCCELFARTTYDTSVKLSIVEIYLEDVFDLLDERRELKVRRSENGTFEVAHAKQVRVSSYQEVLAQLQFSDRAKTVAATAIHERSSRAHTLCELTLTQPRGCGFLTSKIVIADLAGSERIKAAGTCSGTSLNEACNINLSLLTLGRCVEAVASGKTSLGEFRNSTLTKLLKDFIGGNSVTSMLVTLAPSLEESNNTIQTLRFADRAKQLQGRARENIMSANEKGENHVRRRELLELEFDCERRLEAAQKDVLAAEHCEMYSLLDSAISAREKIEEELESIRKKSYPREYALRNSLEQSREVAESFRDQVEMLKAMDVVEQCKRDETRDVLTRNCELEDEVERLKRRSAFFEEEVHRMQATMDQKIERLESEKAQLFLHSQLAAAAYDERHAGNTINEDFLLYSQRAGICAFQAAEVFCHHISKMVEALASDSSNLASSSIDWQLKSVAQQQHNHDLEMEEINVTCGKLQSIVSLLKVKSSRNIGLSMRSDVNINDPKKASL</sequence>
<dbReference type="Gene3D" id="3.40.850.10">
    <property type="entry name" value="Kinesin motor domain"/>
    <property type="match status" value="1"/>
</dbReference>
<name>A0A0S4J3A4_BODSA</name>
<feature type="coiled-coil region" evidence="2">
    <location>
        <begin position="369"/>
        <end position="421"/>
    </location>
</feature>
<dbReference type="InterPro" id="IPR027417">
    <property type="entry name" value="P-loop_NTPase"/>
</dbReference>
<comment type="similarity">
    <text evidence="1">Belongs to the TRAFAC class myosin-kinesin ATPase superfamily. Kinesin family.</text>
</comment>
<dbReference type="PANTHER" id="PTHR24115">
    <property type="entry name" value="KINESIN-RELATED"/>
    <property type="match status" value="1"/>
</dbReference>
<evidence type="ECO:0000256" key="2">
    <source>
        <dbReference type="SAM" id="Coils"/>
    </source>
</evidence>
<evidence type="ECO:0000259" key="3">
    <source>
        <dbReference type="PROSITE" id="PS50067"/>
    </source>
</evidence>
<accession>A0A0S4J3A4</accession>
<evidence type="ECO:0000256" key="1">
    <source>
        <dbReference type="PROSITE-ProRule" id="PRU00283"/>
    </source>
</evidence>
<dbReference type="GO" id="GO:0003777">
    <property type="term" value="F:microtubule motor activity"/>
    <property type="evidence" value="ECO:0007669"/>
    <property type="project" value="InterPro"/>
</dbReference>
<dbReference type="OMA" id="CCELFAR"/>
<dbReference type="GO" id="GO:0008017">
    <property type="term" value="F:microtubule binding"/>
    <property type="evidence" value="ECO:0007669"/>
    <property type="project" value="InterPro"/>
</dbReference>
<dbReference type="PRINTS" id="PR00380">
    <property type="entry name" value="KINESINHEAVY"/>
</dbReference>
<protein>
    <submittedName>
        <fullName evidence="4">Kinesin, putative</fullName>
    </submittedName>
</protein>
<dbReference type="AlphaFoldDB" id="A0A0S4J3A4"/>
<keyword evidence="1" id="KW-0505">Motor protein</keyword>
<keyword evidence="1" id="KW-0067">ATP-binding</keyword>
<dbReference type="SUPFAM" id="SSF52540">
    <property type="entry name" value="P-loop containing nucleoside triphosphate hydrolases"/>
    <property type="match status" value="1"/>
</dbReference>
<organism evidence="4 5">
    <name type="scientific">Bodo saltans</name>
    <name type="common">Flagellated protozoan</name>
    <dbReference type="NCBI Taxonomy" id="75058"/>
    <lineage>
        <taxon>Eukaryota</taxon>
        <taxon>Discoba</taxon>
        <taxon>Euglenozoa</taxon>
        <taxon>Kinetoplastea</taxon>
        <taxon>Metakinetoplastina</taxon>
        <taxon>Eubodonida</taxon>
        <taxon>Bodonidae</taxon>
        <taxon>Bodo</taxon>
    </lineage>
</organism>
<dbReference type="InterPro" id="IPR027640">
    <property type="entry name" value="Kinesin-like_fam"/>
</dbReference>
<feature type="domain" description="Kinesin motor" evidence="3">
    <location>
        <begin position="10"/>
        <end position="315"/>
    </location>
</feature>
<dbReference type="Pfam" id="PF00225">
    <property type="entry name" value="Kinesin"/>
    <property type="match status" value="1"/>
</dbReference>
<reference evidence="5" key="1">
    <citation type="submission" date="2015-09" db="EMBL/GenBank/DDBJ databases">
        <authorList>
            <consortium name="Pathogen Informatics"/>
        </authorList>
    </citation>
    <scope>NUCLEOTIDE SEQUENCE [LARGE SCALE GENOMIC DNA]</scope>
    <source>
        <strain evidence="5">Lake Konstanz</strain>
    </source>
</reference>
<dbReference type="InterPro" id="IPR001752">
    <property type="entry name" value="Kinesin_motor_dom"/>
</dbReference>
<dbReference type="VEuPathDB" id="TriTrypDB:BSAL_77250"/>
<dbReference type="GO" id="GO:0005524">
    <property type="term" value="F:ATP binding"/>
    <property type="evidence" value="ECO:0007669"/>
    <property type="project" value="UniProtKB-UniRule"/>
</dbReference>
<keyword evidence="1" id="KW-0547">Nucleotide-binding</keyword>
<keyword evidence="5" id="KW-1185">Reference proteome</keyword>
<feature type="binding site" evidence="1">
    <location>
        <begin position="84"/>
        <end position="91"/>
    </location>
    <ligand>
        <name>ATP</name>
        <dbReference type="ChEBI" id="CHEBI:30616"/>
    </ligand>
</feature>
<dbReference type="EMBL" id="CYKH01000743">
    <property type="protein sequence ID" value="CUG30409.1"/>
    <property type="molecule type" value="Genomic_DNA"/>
</dbReference>
<dbReference type="GO" id="GO:0005874">
    <property type="term" value="C:microtubule"/>
    <property type="evidence" value="ECO:0007669"/>
    <property type="project" value="TreeGrafter"/>
</dbReference>
<gene>
    <name evidence="4" type="ORF">BSAL_77250</name>
</gene>
<dbReference type="GO" id="GO:0007018">
    <property type="term" value="P:microtubule-based movement"/>
    <property type="evidence" value="ECO:0007669"/>
    <property type="project" value="InterPro"/>
</dbReference>